<name>A0ABT3GCW2_9BACT</name>
<reference evidence="1" key="1">
    <citation type="submission" date="2022-10" db="EMBL/GenBank/DDBJ databases">
        <title>Luteolibacter sp. GHJ8, whole genome shotgun sequencing project.</title>
        <authorList>
            <person name="Zhao G."/>
            <person name="Shen L."/>
        </authorList>
    </citation>
    <scope>NUCLEOTIDE SEQUENCE</scope>
    <source>
        <strain evidence="1">GHJ8</strain>
    </source>
</reference>
<organism evidence="1 2">
    <name type="scientific">Luteolibacter rhizosphaerae</name>
    <dbReference type="NCBI Taxonomy" id="2989719"/>
    <lineage>
        <taxon>Bacteria</taxon>
        <taxon>Pseudomonadati</taxon>
        <taxon>Verrucomicrobiota</taxon>
        <taxon>Verrucomicrobiia</taxon>
        <taxon>Verrucomicrobiales</taxon>
        <taxon>Verrucomicrobiaceae</taxon>
        <taxon>Luteolibacter</taxon>
    </lineage>
</organism>
<dbReference type="EMBL" id="JAPDDR010000025">
    <property type="protein sequence ID" value="MCW1917060.1"/>
    <property type="molecule type" value="Genomic_DNA"/>
</dbReference>
<gene>
    <name evidence="1" type="ORF">OJ996_25950</name>
</gene>
<dbReference type="Proteomes" id="UP001165653">
    <property type="component" value="Unassembled WGS sequence"/>
</dbReference>
<dbReference type="RefSeq" id="WP_264516679.1">
    <property type="nucleotide sequence ID" value="NZ_JAPDDR010000025.1"/>
</dbReference>
<evidence type="ECO:0000313" key="1">
    <source>
        <dbReference type="EMBL" id="MCW1917060.1"/>
    </source>
</evidence>
<proteinExistence type="predicted"/>
<sequence length="51" mass="6293">MAWVEDQSEFHFYRYRELREMEETPRSFPAARPGFDLFDRYMGEIDTCIRP</sequence>
<keyword evidence="2" id="KW-1185">Reference proteome</keyword>
<comment type="caution">
    <text evidence="1">The sequence shown here is derived from an EMBL/GenBank/DDBJ whole genome shotgun (WGS) entry which is preliminary data.</text>
</comment>
<accession>A0ABT3GCW2</accession>
<evidence type="ECO:0000313" key="2">
    <source>
        <dbReference type="Proteomes" id="UP001165653"/>
    </source>
</evidence>
<protein>
    <submittedName>
        <fullName evidence="1">Uncharacterized protein</fullName>
    </submittedName>
</protein>